<protein>
    <submittedName>
        <fullName evidence="3">Uncharacterized protein</fullName>
    </submittedName>
</protein>
<reference evidence="3" key="1">
    <citation type="submission" date="2014-11" db="EMBL/GenBank/DDBJ databases">
        <authorList>
            <person name="Otto D Thomas"/>
            <person name="Naeem Raeece"/>
        </authorList>
    </citation>
    <scope>NUCLEOTIDE SEQUENCE</scope>
</reference>
<dbReference type="PANTHER" id="PTHR10788">
    <property type="entry name" value="TREHALOSE-6-PHOSPHATE SYNTHASE"/>
    <property type="match status" value="1"/>
</dbReference>
<dbReference type="InterPro" id="IPR001830">
    <property type="entry name" value="Glyco_trans_20"/>
</dbReference>
<feature type="region of interest" description="Disordered" evidence="2">
    <location>
        <begin position="1329"/>
        <end position="1373"/>
    </location>
</feature>
<dbReference type="GO" id="GO:0003825">
    <property type="term" value="F:alpha,alpha-trehalose-phosphate synthase (UDP-forming) activity"/>
    <property type="evidence" value="ECO:0007669"/>
    <property type="project" value="TreeGrafter"/>
</dbReference>
<dbReference type="Pfam" id="PF00982">
    <property type="entry name" value="Glyco_transf_20"/>
    <property type="match status" value="1"/>
</dbReference>
<proteinExistence type="inferred from homology"/>
<feature type="compositionally biased region" description="Low complexity" evidence="2">
    <location>
        <begin position="1659"/>
        <end position="1674"/>
    </location>
</feature>
<feature type="compositionally biased region" description="Low complexity" evidence="2">
    <location>
        <begin position="1482"/>
        <end position="1492"/>
    </location>
</feature>
<feature type="region of interest" description="Disordered" evidence="2">
    <location>
        <begin position="421"/>
        <end position="466"/>
    </location>
</feature>
<dbReference type="Gene3D" id="3.30.70.1020">
    <property type="entry name" value="Trehalose-6-phosphate phosphatase related protein, domain 2"/>
    <property type="match status" value="1"/>
</dbReference>
<feature type="compositionally biased region" description="Low complexity" evidence="2">
    <location>
        <begin position="1528"/>
        <end position="1538"/>
    </location>
</feature>
<comment type="similarity">
    <text evidence="1">In the N-terminal section; belongs to the glycosyltransferase 20 family.</text>
</comment>
<dbReference type="GO" id="GO:0004805">
    <property type="term" value="F:trehalose-phosphatase activity"/>
    <property type="evidence" value="ECO:0007669"/>
    <property type="project" value="TreeGrafter"/>
</dbReference>
<feature type="region of interest" description="Disordered" evidence="2">
    <location>
        <begin position="108"/>
        <end position="208"/>
    </location>
</feature>
<accession>A0A0G4FL09</accession>
<dbReference type="SUPFAM" id="SSF53756">
    <property type="entry name" value="UDP-Glycosyltransferase/glycogen phosphorylase"/>
    <property type="match status" value="1"/>
</dbReference>
<dbReference type="EMBL" id="CDMZ01000428">
    <property type="protein sequence ID" value="CEM14066.1"/>
    <property type="molecule type" value="Genomic_DNA"/>
</dbReference>
<dbReference type="FunFam" id="3.30.70.1020:FF:000001">
    <property type="entry name" value="Alpha,alpha-trehalose-phosphate synthase [UDP-forming] 1"/>
    <property type="match status" value="1"/>
</dbReference>
<dbReference type="PANTHER" id="PTHR10788:SF106">
    <property type="entry name" value="BCDNA.GH08860"/>
    <property type="match status" value="1"/>
</dbReference>
<feature type="region of interest" description="Disordered" evidence="2">
    <location>
        <begin position="304"/>
        <end position="409"/>
    </location>
</feature>
<organism evidence="3">
    <name type="scientific">Chromera velia CCMP2878</name>
    <dbReference type="NCBI Taxonomy" id="1169474"/>
    <lineage>
        <taxon>Eukaryota</taxon>
        <taxon>Sar</taxon>
        <taxon>Alveolata</taxon>
        <taxon>Colpodellida</taxon>
        <taxon>Chromeraceae</taxon>
        <taxon>Chromera</taxon>
    </lineage>
</organism>
<dbReference type="Pfam" id="PF02358">
    <property type="entry name" value="Trehalose_PPase"/>
    <property type="match status" value="1"/>
</dbReference>
<dbReference type="InterPro" id="IPR036412">
    <property type="entry name" value="HAD-like_sf"/>
</dbReference>
<feature type="region of interest" description="Disordered" evidence="2">
    <location>
        <begin position="1482"/>
        <end position="1511"/>
    </location>
</feature>
<feature type="compositionally biased region" description="Acidic residues" evidence="2">
    <location>
        <begin position="189"/>
        <end position="200"/>
    </location>
</feature>
<feature type="region of interest" description="Disordered" evidence="2">
    <location>
        <begin position="1216"/>
        <end position="1249"/>
    </location>
</feature>
<feature type="region of interest" description="Disordered" evidence="2">
    <location>
        <begin position="1"/>
        <end position="46"/>
    </location>
</feature>
<feature type="compositionally biased region" description="Polar residues" evidence="2">
    <location>
        <begin position="226"/>
        <end position="252"/>
    </location>
</feature>
<evidence type="ECO:0000256" key="1">
    <source>
        <dbReference type="ARBA" id="ARBA00005409"/>
    </source>
</evidence>
<feature type="compositionally biased region" description="Basic and acidic residues" evidence="2">
    <location>
        <begin position="1341"/>
        <end position="1363"/>
    </location>
</feature>
<feature type="compositionally biased region" description="Polar residues" evidence="2">
    <location>
        <begin position="333"/>
        <end position="359"/>
    </location>
</feature>
<evidence type="ECO:0000313" key="3">
    <source>
        <dbReference type="EMBL" id="CEM14066.1"/>
    </source>
</evidence>
<dbReference type="Gene3D" id="3.40.50.1000">
    <property type="entry name" value="HAD superfamily/HAD-like"/>
    <property type="match status" value="1"/>
</dbReference>
<feature type="compositionally biased region" description="Basic and acidic residues" evidence="2">
    <location>
        <begin position="108"/>
        <end position="125"/>
    </location>
</feature>
<feature type="region of interest" description="Disordered" evidence="2">
    <location>
        <begin position="1528"/>
        <end position="1724"/>
    </location>
</feature>
<dbReference type="GO" id="GO:0005992">
    <property type="term" value="P:trehalose biosynthetic process"/>
    <property type="evidence" value="ECO:0007669"/>
    <property type="project" value="InterPro"/>
</dbReference>
<dbReference type="GO" id="GO:0005829">
    <property type="term" value="C:cytosol"/>
    <property type="evidence" value="ECO:0007669"/>
    <property type="project" value="TreeGrafter"/>
</dbReference>
<dbReference type="InterPro" id="IPR023214">
    <property type="entry name" value="HAD_sf"/>
</dbReference>
<feature type="compositionally biased region" description="Low complexity" evidence="2">
    <location>
        <begin position="1216"/>
        <end position="1227"/>
    </location>
</feature>
<feature type="compositionally biased region" description="Polar residues" evidence="2">
    <location>
        <begin position="1714"/>
        <end position="1724"/>
    </location>
</feature>
<gene>
    <name evidence="3" type="ORF">Cvel_17426</name>
</gene>
<dbReference type="SUPFAM" id="SSF56784">
    <property type="entry name" value="HAD-like"/>
    <property type="match status" value="1"/>
</dbReference>
<dbReference type="CDD" id="cd03788">
    <property type="entry name" value="GT20_TPS"/>
    <property type="match status" value="1"/>
</dbReference>
<dbReference type="InterPro" id="IPR003337">
    <property type="entry name" value="Trehalose_PPase"/>
</dbReference>
<dbReference type="Gene3D" id="3.40.50.2000">
    <property type="entry name" value="Glycogen Phosphorylase B"/>
    <property type="match status" value="2"/>
</dbReference>
<name>A0A0G4FL09_9ALVE</name>
<feature type="region of interest" description="Disordered" evidence="2">
    <location>
        <begin position="223"/>
        <end position="291"/>
    </location>
</feature>
<sequence>MAHQGQGQDGRRRGSDTAARPFPPSGHMTTYSLGRGATQVFPPRTPEPLNTGVVHQGHGGGHMYPNIPGQFTGVPTSREETTASPLRDYFYHMQADHSGPRRMLKSEIEQLQRKQRSQREREERVKGRHQQSKTRTTLPPSPLSAIPAAQMAGAHGQHSRGDSHHSALPLLHSQTVDSGDGKEWRPPDAEEEPAAGEEPPEPSPSKIIIVLRRLPFHVTVEPVNAQGETCVSTNTRSSSAPSPLPLQGNNATGAAPSDGVANTDPAGANQTSATEREGGMGAPQTPFPEDKEDGVAALRETVTVDPSLGGAPPPVSDGSDPLQLQMMHKSPDLTATATEVPPQRSSVLLTESVTSMDTVQQQQQLLPPTAPSGRETQEEGITDIMPGGMGGSSVEASQQKEGGGGIPGEEASQLTVHVTRPDMQTAPHPNPTSEPPRQATQPPGDPQGVQTQTQAQTAADRDSNMPWHFGHYVSEFRLNVAHHIPLETPNMKKITVGCPGLEIRDAKCREGLQKYLESSLNCIPVFLQGSTFEDRYCEAVLSPLFHYRTPPLGTGYEIDREDWLAYERLNQAFCDVICNIIEEGDKVIVFDYHLMLLPSLIRQRCPSAHIGFYLNTVFPSSEMYRILPQREELLRGVLAADMVAFHSFQYKRHFLTACTRVLGIECTSAGIEPCPEAGGTGARVVTVPRGMNPEPWLRMINRASTIEKIQELRKKIGSRKLIIGIDTLDYIKGIPHKMLAFNKFLQMYPQWATQCVFLQITLPLESTEDDEDVTVVAGDRQEILRRVYQVVGAINAQFGTFDAMPVHFLNQKFPVEALVHVYACADVAVITSLRESLSWTAYEYILCQQRTNKGVLVLSEFSGSAQSLGAAAICVNPWDINTFAMSILDALEMPDQEKIERHDYAYRYVVKHTAQKWGEQLISEFREAVQDAELERVSVPPRVRHETVQNAYKRCTRRLFILGFRGTMFPLQFGGLEPELFSHMGMPDSTQAAIRCLSEDPRNRVVVLSSSSPDVLERALGKYPHLFLVAENGHVYRKPGRTTWETDFDDLDSSWMENVREILAYFVQRTPGSFTHETKTSVSWHYQNTQRDHGSIQARDLLIHLCMGPLTNARADVVVGSQSVEVRAATVTKALILERILKEDLDISEDPRETMVFCVGNFLMRDEEIFSVLQRWHSQAEGTGAAATTGGSSSLEGAALLQQAAAAAAAASQSGQRGSASASAQQQNDRDKEWGGESGASGSVSRGLKSGGATLHAVSASASVASPLAPSPSQSAAASSSSDFFTCTVGRKNSRALFHLTDPQDVATLLTRLARLSLSASATTLVGADAKPWTLPPPPPPEEKEAKEGGRDRERGSGLDRKTTKTATNTEREILSLSARSPENAPLVAAATANSNAPSLSHSANFQYSVAASTPNEAAARASTNTPAALASTVAASVLGAVAAAVEAHAELPPLHPAAVSVRSSTDMQREHDADHFLAESAAAQHQQQISALGPRERDSEMGGGGKGAGAVRASDGLADAAVAVSGVLSSSTSSGVDRYPGGTKSQRQASHGGRVAGLGMEEEGVERQVGSLQGEVSVHTREVGGEAGTRAMGPNPSPPSVQRPSTPLTPVRPYASTSGVGGPGAHEGSDPSAQTEYEYTGGRGPQWGLPETPPPPTKSLSPSPTKSLSPTPLRIGSPLPSRTPPNPRRWLPHLSPTPREAAENRQAPRDPVNQMTRQEQGPI</sequence>
<feature type="compositionally biased region" description="Basic and acidic residues" evidence="2">
    <location>
        <begin position="179"/>
        <end position="188"/>
    </location>
</feature>
<evidence type="ECO:0000256" key="2">
    <source>
        <dbReference type="SAM" id="MobiDB-lite"/>
    </source>
</evidence>